<name>A0A9P1P8Y6_PARSO</name>
<proteinExistence type="predicted"/>
<dbReference type="InterPro" id="IPR003615">
    <property type="entry name" value="HNH_nuc"/>
</dbReference>
<organism evidence="2 3">
    <name type="scientific">Paraclostridium sordellii</name>
    <name type="common">Clostridium sordellii</name>
    <dbReference type="NCBI Taxonomy" id="1505"/>
    <lineage>
        <taxon>Bacteria</taxon>
        <taxon>Bacillati</taxon>
        <taxon>Bacillota</taxon>
        <taxon>Clostridia</taxon>
        <taxon>Peptostreptococcales</taxon>
        <taxon>Peptostreptococcaceae</taxon>
        <taxon>Paraclostridium</taxon>
    </lineage>
</organism>
<comment type="caution">
    <text evidence="2">The sequence shown here is derived from an EMBL/GenBank/DDBJ whole genome shotgun (WGS) entry which is preliminary data.</text>
</comment>
<feature type="domain" description="HNH nuclease" evidence="1">
    <location>
        <begin position="141"/>
        <end position="195"/>
    </location>
</feature>
<gene>
    <name evidence="2" type="ORF">UMC4404_09551</name>
</gene>
<dbReference type="Proteomes" id="UP000049685">
    <property type="component" value="Unassembled WGS sequence"/>
</dbReference>
<protein>
    <submittedName>
        <fullName evidence="2">Life-span regulatory factor</fullName>
    </submittedName>
</protein>
<dbReference type="Pfam" id="PF01844">
    <property type="entry name" value="HNH"/>
    <property type="match status" value="1"/>
</dbReference>
<dbReference type="RefSeq" id="WP_057558027.1">
    <property type="nucleotide sequence ID" value="NZ_CDNY01000003.1"/>
</dbReference>
<dbReference type="GO" id="GO:0004519">
    <property type="term" value="F:endonuclease activity"/>
    <property type="evidence" value="ECO:0007669"/>
    <property type="project" value="InterPro"/>
</dbReference>
<sequence>MKKCTDCGVIKPYSEFHKEKKAKDGFRNQCKECTKIRKSKIKNVCIVCGKEFNSTVESRYCSRKCQGADSEIKVKANCSVCGKEIYRIPAMIKRHKRHYCSEECKNAGFSKYYSGENAYWYDAGKSEQDRIIGRKVPSYFRWRRLVYERDNYTCKICSCNLSGNLNAHHIMNYSEHEGLRTDINNGITMCKECHKNFHDTYGYKNNNAIQLVEFLINKYVNTEVNK</sequence>
<dbReference type="GO" id="GO:0008270">
    <property type="term" value="F:zinc ion binding"/>
    <property type="evidence" value="ECO:0007669"/>
    <property type="project" value="InterPro"/>
</dbReference>
<dbReference type="GO" id="GO:0003676">
    <property type="term" value="F:nucleic acid binding"/>
    <property type="evidence" value="ECO:0007669"/>
    <property type="project" value="InterPro"/>
</dbReference>
<dbReference type="AlphaFoldDB" id="A0A9P1P8Y6"/>
<evidence type="ECO:0000259" key="1">
    <source>
        <dbReference type="SMART" id="SM00507"/>
    </source>
</evidence>
<evidence type="ECO:0000313" key="2">
    <source>
        <dbReference type="EMBL" id="CEO32975.1"/>
    </source>
</evidence>
<dbReference type="EMBL" id="CDNY01000003">
    <property type="protein sequence ID" value="CEO32975.1"/>
    <property type="molecule type" value="Genomic_DNA"/>
</dbReference>
<dbReference type="InterPro" id="IPR002711">
    <property type="entry name" value="HNH"/>
</dbReference>
<accession>A0A9P1P8Y6</accession>
<evidence type="ECO:0000313" key="3">
    <source>
        <dbReference type="Proteomes" id="UP000049685"/>
    </source>
</evidence>
<dbReference type="Gene3D" id="1.10.30.50">
    <property type="match status" value="1"/>
</dbReference>
<reference evidence="3" key="1">
    <citation type="submission" date="2015-01" db="EMBL/GenBank/DDBJ databases">
        <authorList>
            <person name="Aslett A.Martin."/>
            <person name="De Silva Nishadi"/>
        </authorList>
    </citation>
    <scope>NUCLEOTIDE SEQUENCE [LARGE SCALE GENOMIC DNA]</scope>
    <source>
        <strain evidence="3">UMC4404</strain>
    </source>
</reference>
<dbReference type="SMART" id="SM00507">
    <property type="entry name" value="HNHc"/>
    <property type="match status" value="1"/>
</dbReference>